<protein>
    <submittedName>
        <fullName evidence="3">TIGR03083 family protein</fullName>
    </submittedName>
</protein>
<feature type="domain" description="Mycothiol-dependent maleylpyruvate isomerase metal-binding" evidence="2">
    <location>
        <begin position="14"/>
        <end position="95"/>
    </location>
</feature>
<accession>A0ABY1N0Q3</accession>
<dbReference type="InterPro" id="IPR017517">
    <property type="entry name" value="Maleyloyr_isom"/>
</dbReference>
<dbReference type="EMBL" id="FXTG01000003">
    <property type="protein sequence ID" value="SMO66175.1"/>
    <property type="molecule type" value="Genomic_DNA"/>
</dbReference>
<dbReference type="Pfam" id="PF07398">
    <property type="entry name" value="MDMPI_C"/>
    <property type="match status" value="1"/>
</dbReference>
<proteinExistence type="predicted"/>
<dbReference type="Proteomes" id="UP000315460">
    <property type="component" value="Unassembled WGS sequence"/>
</dbReference>
<dbReference type="InterPro" id="IPR024344">
    <property type="entry name" value="MDMPI_metal-binding"/>
</dbReference>
<dbReference type="SUPFAM" id="SSF109854">
    <property type="entry name" value="DinB/YfiT-like putative metalloenzymes"/>
    <property type="match status" value="1"/>
</dbReference>
<dbReference type="InterPro" id="IPR034660">
    <property type="entry name" value="DinB/YfiT-like"/>
</dbReference>
<sequence length="215" mass="23657">MDDTEVWAAVDRRRRAITDHLDELPPDDWDRPSLCDAWTVREVAAHLTLAGLPRWRLVPIFLRYPGSTNRTIRDGSAALARRMSDEQIVAALRGMIGHHRPFPGLTCREALIDVVGHTQDITVPLGREIPIPAEEIAEAADRVVTYGGRGNAKVFRPLPTEGVRLVADDHDWTTGDGPEVTGSMRDLFLALTGRTVHLHRLGGPGAELVRGCVAT</sequence>
<reference evidence="3 4" key="1">
    <citation type="submission" date="2017-05" db="EMBL/GenBank/DDBJ databases">
        <authorList>
            <person name="Varghese N."/>
            <person name="Submissions S."/>
        </authorList>
    </citation>
    <scope>NUCLEOTIDE SEQUENCE [LARGE SCALE GENOMIC DNA]</scope>
    <source>
        <strain evidence="3 4">DSM 45139</strain>
    </source>
</reference>
<organism evidence="3 4">
    <name type="scientific">Dietzia kunjamensis subsp. schimae</name>
    <dbReference type="NCBI Taxonomy" id="498198"/>
    <lineage>
        <taxon>Bacteria</taxon>
        <taxon>Bacillati</taxon>
        <taxon>Actinomycetota</taxon>
        <taxon>Actinomycetes</taxon>
        <taxon>Mycobacteriales</taxon>
        <taxon>Dietziaceae</taxon>
        <taxon>Dietzia</taxon>
    </lineage>
</organism>
<dbReference type="Pfam" id="PF11716">
    <property type="entry name" value="MDMPI_N"/>
    <property type="match status" value="1"/>
</dbReference>
<keyword evidence="4" id="KW-1185">Reference proteome</keyword>
<dbReference type="Gene3D" id="1.20.120.450">
    <property type="entry name" value="dinb family like domain"/>
    <property type="match status" value="1"/>
</dbReference>
<dbReference type="InterPro" id="IPR010872">
    <property type="entry name" value="MDMPI_C-term_domain"/>
</dbReference>
<name>A0ABY1N0Q3_9ACTN</name>
<evidence type="ECO:0000313" key="3">
    <source>
        <dbReference type="EMBL" id="SMO66175.1"/>
    </source>
</evidence>
<evidence type="ECO:0000259" key="2">
    <source>
        <dbReference type="Pfam" id="PF11716"/>
    </source>
</evidence>
<gene>
    <name evidence="3" type="ORF">SAMN06265174_103191</name>
</gene>
<comment type="caution">
    <text evidence="3">The sequence shown here is derived from an EMBL/GenBank/DDBJ whole genome shotgun (WGS) entry which is preliminary data.</text>
</comment>
<dbReference type="NCBIfam" id="TIGR03083">
    <property type="entry name" value="maleylpyruvate isomerase family mycothiol-dependent enzyme"/>
    <property type="match status" value="1"/>
</dbReference>
<evidence type="ECO:0000259" key="1">
    <source>
        <dbReference type="Pfam" id="PF07398"/>
    </source>
</evidence>
<evidence type="ECO:0000313" key="4">
    <source>
        <dbReference type="Proteomes" id="UP000315460"/>
    </source>
</evidence>
<dbReference type="RefSeq" id="WP_154829839.1">
    <property type="nucleotide sequence ID" value="NZ_BAAAQH010000012.1"/>
</dbReference>
<feature type="domain" description="MDMPI C-terminal" evidence="1">
    <location>
        <begin position="131"/>
        <end position="205"/>
    </location>
</feature>